<reference evidence="1" key="2">
    <citation type="submission" date="2022-06" db="EMBL/GenBank/DDBJ databases">
        <authorList>
            <person name="Park Y.-J."/>
        </authorList>
    </citation>
    <scope>NUCLEOTIDE SEQUENCE</scope>
    <source>
        <strain evidence="1">TY</strain>
    </source>
</reference>
<accession>A0A9E7SNL5</accession>
<evidence type="ECO:0000313" key="1">
    <source>
        <dbReference type="EMBL" id="USS40481.1"/>
    </source>
</evidence>
<proteinExistence type="predicted"/>
<keyword evidence="2" id="KW-1185">Reference proteome</keyword>
<protein>
    <submittedName>
        <fullName evidence="1">Uncharacterized protein</fullName>
    </submittedName>
</protein>
<dbReference type="RefSeq" id="WP_253304437.1">
    <property type="nucleotide sequence ID" value="NZ_CP099582.1"/>
</dbReference>
<dbReference type="EMBL" id="CP099582">
    <property type="protein sequence ID" value="USS40481.1"/>
    <property type="molecule type" value="Genomic_DNA"/>
</dbReference>
<gene>
    <name evidence="1" type="ORF">NF865_09290</name>
</gene>
<dbReference type="Proteomes" id="UP001055732">
    <property type="component" value="Chromosome"/>
</dbReference>
<organism evidence="1 2">
    <name type="scientific">Thermococcus aggregans</name>
    <dbReference type="NCBI Taxonomy" id="110163"/>
    <lineage>
        <taxon>Archaea</taxon>
        <taxon>Methanobacteriati</taxon>
        <taxon>Methanobacteriota</taxon>
        <taxon>Thermococci</taxon>
        <taxon>Thermococcales</taxon>
        <taxon>Thermococcaceae</taxon>
        <taxon>Thermococcus</taxon>
    </lineage>
</organism>
<reference evidence="1" key="1">
    <citation type="journal article" date="1998" name="Int. J. Syst. Bacteriol. 48 Pt">
        <title>Thermococcus guaymasensis sp. nov. and Thermococcus aggregans sp. nov., two novel thermophilic archaea isolated from the Guaymas Basin hydrothermal vent site.</title>
        <authorList>
            <person name="Canganella F."/>
            <person name="Jones W.J."/>
            <person name="Gambacorta A."/>
            <person name="Antranikian G."/>
        </authorList>
    </citation>
    <scope>NUCLEOTIDE SEQUENCE</scope>
    <source>
        <strain evidence="1">TY</strain>
    </source>
</reference>
<dbReference type="KEGG" id="tagg:NF865_09290"/>
<dbReference type="AlphaFoldDB" id="A0A9E7SNL5"/>
<evidence type="ECO:0000313" key="2">
    <source>
        <dbReference type="Proteomes" id="UP001055732"/>
    </source>
</evidence>
<name>A0A9E7SNL5_THEAG</name>
<sequence length="154" mass="17774">MVRKKRMSVSGVKFDEEKTETFEIPSGLVRSLKGYLGEKIAGAYLWDKIIPELKKQYDYVSLFFSNLAPVRLTSIGGKPPTNLEIASGFFREVFGLDYGTTWVPPTAFKTLYVLKEQRRDSDRFMIRLKLERDNALNERVFIIRVGNCKIPSKR</sequence>